<reference evidence="12" key="1">
    <citation type="submission" date="2022-11" db="EMBL/GenBank/DDBJ databases">
        <authorList>
            <person name="Kikuchi T."/>
        </authorList>
    </citation>
    <scope>NUCLEOTIDE SEQUENCE</scope>
    <source>
        <strain evidence="12">PS1010</strain>
    </source>
</reference>
<evidence type="ECO:0000256" key="10">
    <source>
        <dbReference type="PIRSR" id="PIRSR600542-1"/>
    </source>
</evidence>
<comment type="similarity">
    <text evidence="2">Belongs to the carnitine/choline acetyltransferase family.</text>
</comment>
<comment type="subcellular location">
    <subcellularLocation>
        <location evidence="1">Membrane</location>
        <topology evidence="1">Multi-pass membrane protein</topology>
    </subcellularLocation>
</comment>
<keyword evidence="8" id="KW-0472">Membrane</keyword>
<dbReference type="InterPro" id="IPR023213">
    <property type="entry name" value="CAT-like_dom_sf"/>
</dbReference>
<dbReference type="GO" id="GO:0016020">
    <property type="term" value="C:membrane"/>
    <property type="evidence" value="ECO:0007669"/>
    <property type="project" value="UniProtKB-SubCell"/>
</dbReference>
<dbReference type="InterPro" id="IPR000542">
    <property type="entry name" value="Carn_acyl_trans"/>
</dbReference>
<accession>A0A9P1IX46</accession>
<dbReference type="GO" id="GO:0009437">
    <property type="term" value="P:carnitine metabolic process"/>
    <property type="evidence" value="ECO:0007669"/>
    <property type="project" value="TreeGrafter"/>
</dbReference>
<evidence type="ECO:0000256" key="6">
    <source>
        <dbReference type="ARBA" id="ARBA00022989"/>
    </source>
</evidence>
<name>A0A9P1IX46_9PELO</name>
<dbReference type="GO" id="GO:0006631">
    <property type="term" value="P:fatty acid metabolic process"/>
    <property type="evidence" value="ECO:0007669"/>
    <property type="project" value="UniProtKB-KW"/>
</dbReference>
<keyword evidence="9" id="KW-0012">Acyltransferase</keyword>
<evidence type="ECO:0000256" key="9">
    <source>
        <dbReference type="ARBA" id="ARBA00023315"/>
    </source>
</evidence>
<feature type="domain" description="Choline/carnitine acyltransferase" evidence="11">
    <location>
        <begin position="147"/>
        <end position="731"/>
    </location>
</feature>
<evidence type="ECO:0000313" key="12">
    <source>
        <dbReference type="EMBL" id="CAI5452341.1"/>
    </source>
</evidence>
<dbReference type="PANTHER" id="PTHR22589">
    <property type="entry name" value="CARNITINE O-ACYLTRANSFERASE"/>
    <property type="match status" value="1"/>
</dbReference>
<dbReference type="GO" id="GO:0004095">
    <property type="term" value="F:carnitine O-palmitoyltransferase activity"/>
    <property type="evidence" value="ECO:0007669"/>
    <property type="project" value="TreeGrafter"/>
</dbReference>
<feature type="active site" description="Proton acceptor" evidence="10">
    <location>
        <position position="442"/>
    </location>
</feature>
<proteinExistence type="inferred from homology"/>
<evidence type="ECO:0000256" key="2">
    <source>
        <dbReference type="ARBA" id="ARBA00005232"/>
    </source>
</evidence>
<protein>
    <recommendedName>
        <fullName evidence="11">Choline/carnitine acyltransferase domain-containing protein</fullName>
    </recommendedName>
</protein>
<organism evidence="12 13">
    <name type="scientific">Caenorhabditis angaria</name>
    <dbReference type="NCBI Taxonomy" id="860376"/>
    <lineage>
        <taxon>Eukaryota</taxon>
        <taxon>Metazoa</taxon>
        <taxon>Ecdysozoa</taxon>
        <taxon>Nematoda</taxon>
        <taxon>Chromadorea</taxon>
        <taxon>Rhabditida</taxon>
        <taxon>Rhabditina</taxon>
        <taxon>Rhabditomorpha</taxon>
        <taxon>Rhabditoidea</taxon>
        <taxon>Rhabditidae</taxon>
        <taxon>Peloderinae</taxon>
        <taxon>Caenorhabditis</taxon>
    </lineage>
</organism>
<comment type="caution">
    <text evidence="12">The sequence shown here is derived from an EMBL/GenBank/DDBJ whole genome shotgun (WGS) entry which is preliminary data.</text>
</comment>
<dbReference type="GO" id="GO:0005739">
    <property type="term" value="C:mitochondrion"/>
    <property type="evidence" value="ECO:0007669"/>
    <property type="project" value="TreeGrafter"/>
</dbReference>
<dbReference type="Gene3D" id="3.30.559.70">
    <property type="entry name" value="Choline/Carnitine o-acyltransferase, domain 2"/>
    <property type="match status" value="1"/>
</dbReference>
<dbReference type="AlphaFoldDB" id="A0A9P1IX46"/>
<keyword evidence="3" id="KW-0808">Transferase</keyword>
<evidence type="ECO:0000256" key="5">
    <source>
        <dbReference type="ARBA" id="ARBA00022832"/>
    </source>
</evidence>
<evidence type="ECO:0000256" key="8">
    <source>
        <dbReference type="ARBA" id="ARBA00023136"/>
    </source>
</evidence>
<dbReference type="InterPro" id="IPR039551">
    <property type="entry name" value="Cho/carn_acyl_trans"/>
</dbReference>
<dbReference type="Gene3D" id="3.30.559.10">
    <property type="entry name" value="Chloramphenicol acetyltransferase-like domain"/>
    <property type="match status" value="1"/>
</dbReference>
<dbReference type="Pfam" id="PF00755">
    <property type="entry name" value="Carn_acyltransf"/>
    <property type="match status" value="1"/>
</dbReference>
<evidence type="ECO:0000256" key="4">
    <source>
        <dbReference type="ARBA" id="ARBA00022692"/>
    </source>
</evidence>
<keyword evidence="5" id="KW-0276">Fatty acid metabolism</keyword>
<dbReference type="InterPro" id="IPR042231">
    <property type="entry name" value="Cho/carn_acyl_trans_2"/>
</dbReference>
<keyword evidence="13" id="KW-1185">Reference proteome</keyword>
<keyword evidence="6" id="KW-1133">Transmembrane helix</keyword>
<evidence type="ECO:0000256" key="1">
    <source>
        <dbReference type="ARBA" id="ARBA00004141"/>
    </source>
</evidence>
<dbReference type="EMBL" id="CANHGI010000005">
    <property type="protein sequence ID" value="CAI5452341.1"/>
    <property type="molecule type" value="Genomic_DNA"/>
</dbReference>
<evidence type="ECO:0000256" key="3">
    <source>
        <dbReference type="ARBA" id="ARBA00022679"/>
    </source>
</evidence>
<sequence>MSSGGKPPIYPLVKKFPTNFERRVYRTYNWFDNLLWPVRPLPFAGAIAIAAGIQYRNPDQYIFQYLPEIGNKVVEHIAKVSIVSFFTYIPVFILRKLLKWFYFSYKGFLFENPKKPSLTTKIWGTVRYLLSFSKPILESCDALLPNMPVPSLDHSITEYLSSMKHILTDEEFKIVWEQAENFKKNEGKRLQRYAVAYSLFADNYVTPFWEKYAYLYGRYPLLINSSVAHCDLFKNCDATRAHRAARVIYVEVMSHLACDRQQYKPLGDGVVCTRHYQKMYAGTRVPGETVDTLVNYGISKHIVVQLRGKLYKLSVCDEKNNMFNIEQLTKIFTELLERNNWENGMIGKVAALTHDRRDGWQKNRERFFLKNAENSKILNEIESAIVFLSLDETEYFNDWEKPETMGHFLTNMLAGDGTNRWVDKSLNYTVSKNSRAGGTTEHSIADGAEFDHIFENYVYTDYDVIGYPTIEEQKKMEIISDSDRKSLKFADELKIKIADEEMLAEIERCYNLHQEAKNDVDMYPVLFRDFGKGRIKKCGVSPDGFVQMAIQLAAYLDQGKFVLTYEPASSRFYANSRTETLRTVNDHSCEFVIAMVNENESKEKKIELLRRACETHVQRNKACMVGKGIDRHLFVLYVLSKAIGISSPFLDTYGSQKWILSTSHVPNVTGQNDEDTDKNMTWLGACFGAVAADGYGVCYRFGGNHSILANISSYHSSDKTDSTRFANRLKEAFHSLSALFD</sequence>
<dbReference type="PANTHER" id="PTHR22589:SF99">
    <property type="entry name" value="CHOLINE_CARNITINE ACYLTRANSFERASE DOMAIN-CONTAINING PROTEIN"/>
    <property type="match status" value="1"/>
</dbReference>
<keyword evidence="7" id="KW-0443">Lipid metabolism</keyword>
<dbReference type="OrthoDB" id="240216at2759"/>
<gene>
    <name evidence="12" type="ORF">CAMP_LOCUS14978</name>
</gene>
<keyword evidence="4" id="KW-0812">Transmembrane</keyword>
<dbReference type="FunFam" id="3.30.559.10:FF:000002">
    <property type="entry name" value="carnitine O-palmitoyltransferase 1, liver isoform"/>
    <property type="match status" value="1"/>
</dbReference>
<dbReference type="SUPFAM" id="SSF52777">
    <property type="entry name" value="CoA-dependent acyltransferases"/>
    <property type="match status" value="2"/>
</dbReference>
<evidence type="ECO:0000259" key="11">
    <source>
        <dbReference type="Pfam" id="PF00755"/>
    </source>
</evidence>
<dbReference type="Proteomes" id="UP001152747">
    <property type="component" value="Unassembled WGS sequence"/>
</dbReference>
<evidence type="ECO:0000313" key="13">
    <source>
        <dbReference type="Proteomes" id="UP001152747"/>
    </source>
</evidence>
<evidence type="ECO:0000256" key="7">
    <source>
        <dbReference type="ARBA" id="ARBA00023098"/>
    </source>
</evidence>